<dbReference type="EMBL" id="JAGKSQ010000002">
    <property type="protein sequence ID" value="MBP3950407.1"/>
    <property type="molecule type" value="Genomic_DNA"/>
</dbReference>
<organism evidence="10 11">
    <name type="scientific">Halalkalibacter suaedae</name>
    <dbReference type="NCBI Taxonomy" id="2822140"/>
    <lineage>
        <taxon>Bacteria</taxon>
        <taxon>Bacillati</taxon>
        <taxon>Bacillota</taxon>
        <taxon>Bacilli</taxon>
        <taxon>Bacillales</taxon>
        <taxon>Bacillaceae</taxon>
        <taxon>Halalkalibacter</taxon>
    </lineage>
</organism>
<dbReference type="Gene3D" id="3.40.190.10">
    <property type="entry name" value="Periplasmic binding protein-like II"/>
    <property type="match status" value="2"/>
</dbReference>
<evidence type="ECO:0000313" key="10">
    <source>
        <dbReference type="EMBL" id="MBP3950407.1"/>
    </source>
</evidence>
<proteinExistence type="inferred from homology"/>
<dbReference type="PROSITE" id="PS01039">
    <property type="entry name" value="SBP_BACTERIAL_3"/>
    <property type="match status" value="1"/>
</dbReference>
<evidence type="ECO:0000259" key="9">
    <source>
        <dbReference type="SMART" id="SM00062"/>
    </source>
</evidence>
<keyword evidence="4" id="KW-0564">Palmitate</keyword>
<dbReference type="SMART" id="SM00062">
    <property type="entry name" value="PBPb"/>
    <property type="match status" value="1"/>
</dbReference>
<evidence type="ECO:0000256" key="4">
    <source>
        <dbReference type="ARBA" id="ARBA00023139"/>
    </source>
</evidence>
<evidence type="ECO:0000256" key="5">
    <source>
        <dbReference type="ARBA" id="ARBA00023288"/>
    </source>
</evidence>
<protein>
    <submittedName>
        <fullName evidence="10">Amino acid ABC transporter substrate-binding protein</fullName>
    </submittedName>
</protein>
<comment type="similarity">
    <text evidence="1 6">Belongs to the bacterial solute-binding protein 3 family.</text>
</comment>
<evidence type="ECO:0000256" key="3">
    <source>
        <dbReference type="ARBA" id="ARBA00022729"/>
    </source>
</evidence>
<feature type="region of interest" description="Disordered" evidence="7">
    <location>
        <begin position="28"/>
        <end position="47"/>
    </location>
</feature>
<keyword evidence="2" id="KW-0813">Transport</keyword>
<evidence type="ECO:0000256" key="1">
    <source>
        <dbReference type="ARBA" id="ARBA00010333"/>
    </source>
</evidence>
<dbReference type="PANTHER" id="PTHR30085">
    <property type="entry name" value="AMINO ACID ABC TRANSPORTER PERMEASE"/>
    <property type="match status" value="1"/>
</dbReference>
<dbReference type="SUPFAM" id="SSF53850">
    <property type="entry name" value="Periplasmic binding protein-like II"/>
    <property type="match status" value="1"/>
</dbReference>
<evidence type="ECO:0000256" key="6">
    <source>
        <dbReference type="RuleBase" id="RU003744"/>
    </source>
</evidence>
<evidence type="ECO:0000256" key="7">
    <source>
        <dbReference type="SAM" id="MobiDB-lite"/>
    </source>
</evidence>
<dbReference type="InterPro" id="IPR051455">
    <property type="entry name" value="Bact_solute-bind_prot3"/>
</dbReference>
<dbReference type="Pfam" id="PF00497">
    <property type="entry name" value="SBP_bac_3"/>
    <property type="match status" value="1"/>
</dbReference>
<feature type="signal peptide" evidence="8">
    <location>
        <begin position="1"/>
        <end position="20"/>
    </location>
</feature>
<feature type="domain" description="Solute-binding protein family 3/N-terminal" evidence="9">
    <location>
        <begin position="62"/>
        <end position="291"/>
    </location>
</feature>
<evidence type="ECO:0000256" key="2">
    <source>
        <dbReference type="ARBA" id="ARBA00022448"/>
    </source>
</evidence>
<dbReference type="GO" id="GO:0006865">
    <property type="term" value="P:amino acid transport"/>
    <property type="evidence" value="ECO:0007669"/>
    <property type="project" value="TreeGrafter"/>
</dbReference>
<dbReference type="PANTHER" id="PTHR30085:SF7">
    <property type="entry name" value="AMINO-ACID ABC TRANSPORTER-BINDING PROTEIN YHDW-RELATED"/>
    <property type="match status" value="1"/>
</dbReference>
<dbReference type="InterPro" id="IPR018313">
    <property type="entry name" value="SBP_3_CS"/>
</dbReference>
<comment type="caution">
    <text evidence="10">The sequence shown here is derived from an EMBL/GenBank/DDBJ whole genome shotgun (WGS) entry which is preliminary data.</text>
</comment>
<dbReference type="PROSITE" id="PS51257">
    <property type="entry name" value="PROKAR_LIPOPROTEIN"/>
    <property type="match status" value="1"/>
</dbReference>
<evidence type="ECO:0000256" key="8">
    <source>
        <dbReference type="SAM" id="SignalP"/>
    </source>
</evidence>
<gene>
    <name evidence="10" type="ORF">J7W16_04625</name>
</gene>
<evidence type="ECO:0000313" key="11">
    <source>
        <dbReference type="Proteomes" id="UP000678228"/>
    </source>
</evidence>
<sequence>MRRKWMLMLGLITICTFGFVGCSNEDAGTTETDGTEVAEGTGEEAPPASAGAKLAEVLERGHLVLGTNNQLPGFGYMNSDGEYEGFDVEFGQVVAAAIFGDKDAIEYRPLSAQERFTAVQTGEVDILVRNTTWTLTRDVEVGLAFGPTTFYDGQGMMVPKESGITDLEGLAGARIGVEQGTTTELNLEDQMRKRGIEFEPVLYPDQDSLVAAYESGTIDAWTTDQSALASRLTLMQDPSAHMVLSETMSKEPLGPAVLDGDSNFFDIMQWATFATMQAEEYGMTSANVDEFLDSEDPDIMRFLGVDGGLGSQLGIPDDFAYQIIKQVGNYSEIFERNLGKDSAFGLDRGINALYTDGGIIYSPPFR</sequence>
<keyword evidence="5" id="KW-0449">Lipoprotein</keyword>
<dbReference type="RefSeq" id="WP_210596054.1">
    <property type="nucleotide sequence ID" value="NZ_JAGKSQ010000002.1"/>
</dbReference>
<dbReference type="CDD" id="cd13692">
    <property type="entry name" value="PBP2_BztA"/>
    <property type="match status" value="1"/>
</dbReference>
<keyword evidence="11" id="KW-1185">Reference proteome</keyword>
<reference evidence="10" key="1">
    <citation type="submission" date="2021-03" db="EMBL/GenBank/DDBJ databases">
        <title>Bacillus suaedae sp. nov., isolated from Suaeda aralocaspica.</title>
        <authorList>
            <person name="Lei R.F.R."/>
        </authorList>
    </citation>
    <scope>NUCLEOTIDE SEQUENCE</scope>
    <source>
        <strain evidence="10">YZJH907-2</strain>
    </source>
</reference>
<dbReference type="Proteomes" id="UP000678228">
    <property type="component" value="Unassembled WGS sequence"/>
</dbReference>
<dbReference type="InterPro" id="IPR001638">
    <property type="entry name" value="Solute-binding_3/MltF_N"/>
</dbReference>
<keyword evidence="3 8" id="KW-0732">Signal</keyword>
<accession>A0A940WTZ4</accession>
<dbReference type="AlphaFoldDB" id="A0A940WTZ4"/>
<name>A0A940WTZ4_9BACI</name>
<feature type="chain" id="PRO_5039592916" evidence="8">
    <location>
        <begin position="21"/>
        <end position="366"/>
    </location>
</feature>